<dbReference type="HOGENOM" id="CLU_170308_0_0_6"/>
<sequence length="82" mass="9013">MDPILGMVCLFPWNWESKGWVKCDGRVLNISENPALFSLLGNEFGGTLGRTFAIPNIPAIKTANGGDVDYYIATEGVYPYRA</sequence>
<gene>
    <name evidence="2" type="ORF">BegalDRAFT_3166</name>
</gene>
<keyword evidence="3" id="KW-1185">Reference proteome</keyword>
<dbReference type="InterPro" id="IPR011083">
    <property type="entry name" value="Phage_tail_collar_dom"/>
</dbReference>
<dbReference type="OrthoDB" id="9810174at2"/>
<dbReference type="STRING" id="395493.BegalDRAFT_3166"/>
<dbReference type="Pfam" id="PF07484">
    <property type="entry name" value="Collar"/>
    <property type="match status" value="1"/>
</dbReference>
<proteinExistence type="predicted"/>
<dbReference type="Proteomes" id="UP000005744">
    <property type="component" value="Unassembled WGS sequence"/>
</dbReference>
<feature type="domain" description="Phage tail collar" evidence="1">
    <location>
        <begin position="6"/>
        <end position="57"/>
    </location>
</feature>
<dbReference type="AlphaFoldDB" id="I3CK48"/>
<evidence type="ECO:0000313" key="2">
    <source>
        <dbReference type="EMBL" id="EIJ43991.1"/>
    </source>
</evidence>
<dbReference type="EMBL" id="JH600070">
    <property type="protein sequence ID" value="EIJ43991.1"/>
    <property type="molecule type" value="Genomic_DNA"/>
</dbReference>
<evidence type="ECO:0000313" key="3">
    <source>
        <dbReference type="Proteomes" id="UP000005744"/>
    </source>
</evidence>
<dbReference type="RefSeq" id="WP_002691661.1">
    <property type="nucleotide sequence ID" value="NZ_JH600070.1"/>
</dbReference>
<dbReference type="eggNOG" id="COG4675">
    <property type="taxonomic scope" value="Bacteria"/>
</dbReference>
<reference evidence="2 3" key="1">
    <citation type="submission" date="2011-11" db="EMBL/GenBank/DDBJ databases">
        <title>Improved High-Quality Draft sequence of Beggiatoa alba B18lD.</title>
        <authorList>
            <consortium name="US DOE Joint Genome Institute"/>
            <person name="Lucas S."/>
            <person name="Han J."/>
            <person name="Lapidus A."/>
            <person name="Cheng J.-F."/>
            <person name="Goodwin L."/>
            <person name="Pitluck S."/>
            <person name="Peters L."/>
            <person name="Mikhailova N."/>
            <person name="Held B."/>
            <person name="Detter J.C."/>
            <person name="Han C."/>
            <person name="Tapia R."/>
            <person name="Land M."/>
            <person name="Hauser L."/>
            <person name="Kyrpides N."/>
            <person name="Ivanova N."/>
            <person name="Pagani I."/>
            <person name="Samuel K."/>
            <person name="Teske A."/>
            <person name="Mueller J."/>
            <person name="Woyke T."/>
        </authorList>
    </citation>
    <scope>NUCLEOTIDE SEQUENCE [LARGE SCALE GENOMIC DNA]</scope>
    <source>
        <strain evidence="2 3">B18LD</strain>
    </source>
</reference>
<dbReference type="SUPFAM" id="SSF88874">
    <property type="entry name" value="Receptor-binding domain of short tail fibre protein gp12"/>
    <property type="match status" value="1"/>
</dbReference>
<organism evidence="2 3">
    <name type="scientific">Beggiatoa alba B18LD</name>
    <dbReference type="NCBI Taxonomy" id="395493"/>
    <lineage>
        <taxon>Bacteria</taxon>
        <taxon>Pseudomonadati</taxon>
        <taxon>Pseudomonadota</taxon>
        <taxon>Gammaproteobacteria</taxon>
        <taxon>Thiotrichales</taxon>
        <taxon>Thiotrichaceae</taxon>
        <taxon>Beggiatoa</taxon>
    </lineage>
</organism>
<protein>
    <submittedName>
        <fullName evidence="2">Phage tail collar family protein</fullName>
    </submittedName>
</protein>
<accession>I3CK48</accession>
<evidence type="ECO:0000259" key="1">
    <source>
        <dbReference type="Pfam" id="PF07484"/>
    </source>
</evidence>
<name>I3CK48_9GAMM</name>
<dbReference type="InterPro" id="IPR037053">
    <property type="entry name" value="Phage_tail_collar_dom_sf"/>
</dbReference>
<dbReference type="Gene3D" id="3.90.1340.10">
    <property type="entry name" value="Phage tail collar domain"/>
    <property type="match status" value="1"/>
</dbReference>